<evidence type="ECO:0000259" key="4">
    <source>
        <dbReference type="SMART" id="SM00062"/>
    </source>
</evidence>
<reference evidence="5" key="1">
    <citation type="submission" date="2020-12" db="EMBL/GenBank/DDBJ databases">
        <title>Prauserella sp. ASG 168, a novel actinomycete isolated from cave rock.</title>
        <authorList>
            <person name="Suriyachadkun C."/>
        </authorList>
    </citation>
    <scope>NUCLEOTIDE SEQUENCE</scope>
    <source>
        <strain evidence="5">ASG 168</strain>
    </source>
</reference>
<name>A0A934V2Y8_9PSEU</name>
<dbReference type="Pfam" id="PF00497">
    <property type="entry name" value="SBP_bac_3"/>
    <property type="match status" value="1"/>
</dbReference>
<dbReference type="PANTHER" id="PTHR30085:SF6">
    <property type="entry name" value="ABC TRANSPORTER GLUTAMINE-BINDING PROTEIN GLNH"/>
    <property type="match status" value="1"/>
</dbReference>
<dbReference type="RefSeq" id="WP_200320235.1">
    <property type="nucleotide sequence ID" value="NZ_JAENJH010000004.1"/>
</dbReference>
<comment type="caution">
    <text evidence="5">The sequence shown here is derived from an EMBL/GenBank/DDBJ whole genome shotgun (WGS) entry which is preliminary data.</text>
</comment>
<protein>
    <submittedName>
        <fullName evidence="5">Transporter substrate-binding domain-containing protein</fullName>
    </submittedName>
</protein>
<evidence type="ECO:0000313" key="5">
    <source>
        <dbReference type="EMBL" id="MBK1786626.1"/>
    </source>
</evidence>
<accession>A0A934V2Y8</accession>
<keyword evidence="6" id="KW-1185">Reference proteome</keyword>
<dbReference type="EMBL" id="JAENJH010000004">
    <property type="protein sequence ID" value="MBK1786626.1"/>
    <property type="molecule type" value="Genomic_DNA"/>
</dbReference>
<sequence>MSLSAVLVFGGSALSGCALSGGGPGSQADGLQQVLDSGVLVAGTKYDAVVWGSVPQGKSEPEGFDIDVVHELARRLGVRAETKPVTSANRIANLTTSKVDILAASMVHTRERDKAIDFTVDYFEESMKLLVLDKSPYQRIEDLEGKKIVVAQGSIQETLVPRICSTCQVLSVSKWTDTMQSLLARQADAIFATRGTVEGSQEALAKSGTVTRVIGPDDLLPLPYSIGVRQGDSTLRDAINRELMAMQDDGTYARFVRKWWGDHDFALATWPEK</sequence>
<evidence type="ECO:0000313" key="6">
    <source>
        <dbReference type="Proteomes" id="UP000635245"/>
    </source>
</evidence>
<dbReference type="AlphaFoldDB" id="A0A934V2Y8"/>
<dbReference type="InterPro" id="IPR001638">
    <property type="entry name" value="Solute-binding_3/MltF_N"/>
</dbReference>
<evidence type="ECO:0000256" key="1">
    <source>
        <dbReference type="ARBA" id="ARBA00010333"/>
    </source>
</evidence>
<dbReference type="Proteomes" id="UP000635245">
    <property type="component" value="Unassembled WGS sequence"/>
</dbReference>
<organism evidence="5 6">
    <name type="scientific">Prauserella cavernicola</name>
    <dbReference type="NCBI Taxonomy" id="2800127"/>
    <lineage>
        <taxon>Bacteria</taxon>
        <taxon>Bacillati</taxon>
        <taxon>Actinomycetota</taxon>
        <taxon>Actinomycetes</taxon>
        <taxon>Pseudonocardiales</taxon>
        <taxon>Pseudonocardiaceae</taxon>
        <taxon>Prauserella</taxon>
    </lineage>
</organism>
<evidence type="ECO:0000256" key="3">
    <source>
        <dbReference type="ARBA" id="ARBA00022729"/>
    </source>
</evidence>
<proteinExistence type="inferred from homology"/>
<dbReference type="InterPro" id="IPR051455">
    <property type="entry name" value="Bact_solute-bind_prot3"/>
</dbReference>
<dbReference type="GO" id="GO:0006865">
    <property type="term" value="P:amino acid transport"/>
    <property type="evidence" value="ECO:0007669"/>
    <property type="project" value="TreeGrafter"/>
</dbReference>
<dbReference type="SUPFAM" id="SSF53850">
    <property type="entry name" value="Periplasmic binding protein-like II"/>
    <property type="match status" value="1"/>
</dbReference>
<dbReference type="SMART" id="SM00062">
    <property type="entry name" value="PBPb"/>
    <property type="match status" value="1"/>
</dbReference>
<dbReference type="GO" id="GO:0005576">
    <property type="term" value="C:extracellular region"/>
    <property type="evidence" value="ECO:0007669"/>
    <property type="project" value="TreeGrafter"/>
</dbReference>
<evidence type="ECO:0000256" key="2">
    <source>
        <dbReference type="ARBA" id="ARBA00022448"/>
    </source>
</evidence>
<feature type="domain" description="Solute-binding protein family 3/N-terminal" evidence="4">
    <location>
        <begin position="39"/>
        <end position="263"/>
    </location>
</feature>
<comment type="similarity">
    <text evidence="1">Belongs to the bacterial solute-binding protein 3 family.</text>
</comment>
<dbReference type="PANTHER" id="PTHR30085">
    <property type="entry name" value="AMINO ACID ABC TRANSPORTER PERMEASE"/>
    <property type="match status" value="1"/>
</dbReference>
<keyword evidence="2" id="KW-0813">Transport</keyword>
<dbReference type="Gene3D" id="3.40.190.10">
    <property type="entry name" value="Periplasmic binding protein-like II"/>
    <property type="match status" value="2"/>
</dbReference>
<keyword evidence="3" id="KW-0732">Signal</keyword>
<dbReference type="GO" id="GO:0030288">
    <property type="term" value="C:outer membrane-bounded periplasmic space"/>
    <property type="evidence" value="ECO:0007669"/>
    <property type="project" value="TreeGrafter"/>
</dbReference>
<gene>
    <name evidence="5" type="ORF">JHE00_20040</name>
</gene>